<dbReference type="RefSeq" id="WP_344660946.1">
    <property type="nucleotide sequence ID" value="NZ_BAAAQM010000047.1"/>
</dbReference>
<evidence type="ECO:0000256" key="2">
    <source>
        <dbReference type="SAM" id="SignalP"/>
    </source>
</evidence>
<dbReference type="Proteomes" id="UP001499854">
    <property type="component" value="Unassembled WGS sequence"/>
</dbReference>
<feature type="chain" id="PRO_5045434085" description="Ricin B lectin" evidence="2">
    <location>
        <begin position="30"/>
        <end position="706"/>
    </location>
</feature>
<name>A0ABN2STV0_9ACTN</name>
<gene>
    <name evidence="3" type="ORF">GCM10009838_64620</name>
</gene>
<keyword evidence="4" id="KW-1185">Reference proteome</keyword>
<evidence type="ECO:0000256" key="1">
    <source>
        <dbReference type="SAM" id="MobiDB-lite"/>
    </source>
</evidence>
<proteinExistence type="predicted"/>
<feature type="region of interest" description="Disordered" evidence="1">
    <location>
        <begin position="612"/>
        <end position="649"/>
    </location>
</feature>
<evidence type="ECO:0008006" key="5">
    <source>
        <dbReference type="Google" id="ProtNLM"/>
    </source>
</evidence>
<dbReference type="EMBL" id="BAAAQM010000047">
    <property type="protein sequence ID" value="GAA1992086.1"/>
    <property type="molecule type" value="Genomic_DNA"/>
</dbReference>
<evidence type="ECO:0000313" key="3">
    <source>
        <dbReference type="EMBL" id="GAA1992086.1"/>
    </source>
</evidence>
<dbReference type="CDD" id="cd00161">
    <property type="entry name" value="beta-trefoil_Ricin-like"/>
    <property type="match status" value="1"/>
</dbReference>
<keyword evidence="2" id="KW-0732">Signal</keyword>
<organism evidence="3 4">
    <name type="scientific">Catenulispora subtropica</name>
    <dbReference type="NCBI Taxonomy" id="450798"/>
    <lineage>
        <taxon>Bacteria</taxon>
        <taxon>Bacillati</taxon>
        <taxon>Actinomycetota</taxon>
        <taxon>Actinomycetes</taxon>
        <taxon>Catenulisporales</taxon>
        <taxon>Catenulisporaceae</taxon>
        <taxon>Catenulispora</taxon>
    </lineage>
</organism>
<accession>A0ABN2STV0</accession>
<comment type="caution">
    <text evidence="3">The sequence shown here is derived from an EMBL/GenBank/DDBJ whole genome shotgun (WGS) entry which is preliminary data.</text>
</comment>
<protein>
    <recommendedName>
        <fullName evidence="5">Ricin B lectin</fullName>
    </recommendedName>
</protein>
<evidence type="ECO:0000313" key="4">
    <source>
        <dbReference type="Proteomes" id="UP001499854"/>
    </source>
</evidence>
<dbReference type="Gene3D" id="2.80.10.50">
    <property type="match status" value="1"/>
</dbReference>
<sequence length="706" mass="72983">MKLQPRSRPLAAALLAAALGVAVAGGAAASTPTFPTYTLDTTRSLNSTLRGDIAGSAFVGADGQFHWLNSYATYATTDTGSYTNTFTNSDLGALNAQMGSGTTEVSADTYYDRPGSLCYQTDKDAAHPAPSPFEDDHCDIVGVWVDPATGTWYGVVNDEYDFAPWATDNPTVAQRIQSGVHGNRILTASSTDQGQTWAFGGEIVTSPFTDDDAFDATAAPGAKTWNYGVAGTRLFIDHATGYFYLVYNTQVKTKPGLTTVAAWNTLARAPISGKMAPGTWNKFSDGTWTQPGIAGTDGTVENPLGLVASYTPSADRVDFTGKGADGKTVDFRTVWPSSNTFTFSDASGASYTANTSTGAITDSTGATVASVAYQDPALNSSVTVATSSSKVVITVTDPNGLATTQTVSNNVLEDVTTHRLYVSPPVNESAITLNVYSSNSYLSVGYDKYVYQSTDLGAANTWNVVGAAPSGASNAYLTSLDYGSLTNQNVSSRSYRTVSSLTGGMWDISATPHSAGQTHFLTGRTPADGSGAALSSTSTYGLSIGGTALADGTGTSAGAWKLVPVADAFNATYSSGFYRLQNVGTGKFLQVPGSTPAAQRALGASVATGAQQADFSSSGDGGQGSPSGSDQWYLQPVGRDTPQTLSPSSSAADIAAATNTSLTGVTSYKLVNRNSGLVLENVGGTWRLAGQDFGDAGQPVTISKLS</sequence>
<feature type="signal peptide" evidence="2">
    <location>
        <begin position="1"/>
        <end position="29"/>
    </location>
</feature>
<reference evidence="3 4" key="1">
    <citation type="journal article" date="2019" name="Int. J. Syst. Evol. Microbiol.">
        <title>The Global Catalogue of Microorganisms (GCM) 10K type strain sequencing project: providing services to taxonomists for standard genome sequencing and annotation.</title>
        <authorList>
            <consortium name="The Broad Institute Genomics Platform"/>
            <consortium name="The Broad Institute Genome Sequencing Center for Infectious Disease"/>
            <person name="Wu L."/>
            <person name="Ma J."/>
        </authorList>
    </citation>
    <scope>NUCLEOTIDE SEQUENCE [LARGE SCALE GENOMIC DNA]</scope>
    <source>
        <strain evidence="3 4">JCM 16013</strain>
    </source>
</reference>